<name>A0A9N7GYZ0_9PROT</name>
<evidence type="ECO:0000313" key="1">
    <source>
        <dbReference type="EMBL" id="AQU86189.1"/>
    </source>
</evidence>
<dbReference type="OrthoDB" id="7280199at2"/>
<evidence type="ECO:0000313" key="2">
    <source>
        <dbReference type="EMBL" id="PYD65324.1"/>
    </source>
</evidence>
<dbReference type="Proteomes" id="UP000189683">
    <property type="component" value="Chromosome"/>
</dbReference>
<reference evidence="3" key="1">
    <citation type="submission" date="2017-02" db="EMBL/GenBank/DDBJ databases">
        <title>zhang.</title>
        <authorList>
            <person name="Zhang H."/>
        </authorList>
    </citation>
    <scope>NUCLEOTIDE SEQUENCE [LARGE SCALE GENOMIC DNA]</scope>
    <source>
        <strain evidence="3">RZS01</strain>
    </source>
</reference>
<protein>
    <submittedName>
        <fullName evidence="1">Uncharacterized protein</fullName>
    </submittedName>
</protein>
<dbReference type="Proteomes" id="UP000247512">
    <property type="component" value="Unassembled WGS sequence"/>
</dbReference>
<dbReference type="KEGG" id="kna:B0W47_00535"/>
<evidence type="ECO:0000313" key="3">
    <source>
        <dbReference type="Proteomes" id="UP000189683"/>
    </source>
</evidence>
<sequence length="67" mass="7625">MTPFTPRQFDAARRAMLSSLHAQYGGEWESKIRRPSDDLTIPAWPFPDYSALWLPGGQRVAFVEVCV</sequence>
<reference evidence="1" key="2">
    <citation type="submission" date="2017-02" db="EMBL/GenBank/DDBJ databases">
        <authorList>
            <person name="Zhang H."/>
        </authorList>
    </citation>
    <scope>NUCLEOTIDE SEQUENCE</scope>
    <source>
        <strain evidence="1">RZS01</strain>
    </source>
</reference>
<accession>A0A9N7GYZ0</accession>
<reference evidence="2 4" key="3">
    <citation type="submission" date="2017-06" db="EMBL/GenBank/DDBJ databases">
        <title>A draft genome sequence of Komagataeibacter nataicola LMG 1536.</title>
        <authorList>
            <person name="Skraban J."/>
            <person name="Cleenwerck I."/>
            <person name="Vandamme P."/>
            <person name="Trcek J."/>
        </authorList>
    </citation>
    <scope>NUCLEOTIDE SEQUENCE [LARGE SCALE GENOMIC DNA]</scope>
    <source>
        <strain evidence="2 4">LMG 1536</strain>
    </source>
</reference>
<dbReference type="RefSeq" id="WP_078523629.1">
    <property type="nucleotide sequence ID" value="NZ_CP019875.1"/>
</dbReference>
<proteinExistence type="predicted"/>
<evidence type="ECO:0000313" key="4">
    <source>
        <dbReference type="Proteomes" id="UP000247512"/>
    </source>
</evidence>
<dbReference type="EMBL" id="CP019875">
    <property type="protein sequence ID" value="AQU86189.1"/>
    <property type="molecule type" value="Genomic_DNA"/>
</dbReference>
<dbReference type="EMBL" id="NIRT01000034">
    <property type="protein sequence ID" value="PYD65324.1"/>
    <property type="molecule type" value="Genomic_DNA"/>
</dbReference>
<organism evidence="1 3">
    <name type="scientific">Komagataeibacter nataicola</name>
    <dbReference type="NCBI Taxonomy" id="265960"/>
    <lineage>
        <taxon>Bacteria</taxon>
        <taxon>Pseudomonadati</taxon>
        <taxon>Pseudomonadota</taxon>
        <taxon>Alphaproteobacteria</taxon>
        <taxon>Acetobacterales</taxon>
        <taxon>Acetobacteraceae</taxon>
        <taxon>Komagataeibacter</taxon>
    </lineage>
</organism>
<dbReference type="AlphaFoldDB" id="A0A9N7GYZ0"/>
<keyword evidence="4" id="KW-1185">Reference proteome</keyword>
<gene>
    <name evidence="1" type="ORF">B0W47_00535</name>
    <name evidence="2" type="ORF">CDI09_14040</name>
</gene>